<sequence>MYSQSLFAQLVRWLLVLTITLVGVQHCTPLQRAFADYAVDGGCHQHHRMNDQHQAHGSHTTQ</sequence>
<accession>A0A6M1RH08</accession>
<protein>
    <submittedName>
        <fullName evidence="1">Uncharacterized protein</fullName>
    </submittedName>
</protein>
<keyword evidence="2" id="KW-1185">Reference proteome</keyword>
<dbReference type="AlphaFoldDB" id="A0A6M1RH08"/>
<reference evidence="1 2" key="1">
    <citation type="submission" date="2020-02" db="EMBL/GenBank/DDBJ databases">
        <title>The draft genome of Grimontia sedimenta sp. nov., isolated from benthic sediments near coral reefs south of Kuwait.</title>
        <authorList>
            <person name="Mahmoud H.M."/>
            <person name="Jose L."/>
            <person name="Eapen S."/>
        </authorList>
    </citation>
    <scope>NUCLEOTIDE SEQUENCE [LARGE SCALE GENOMIC DNA]</scope>
    <source>
        <strain evidence="1 2">S25</strain>
    </source>
</reference>
<dbReference type="Proteomes" id="UP000473008">
    <property type="component" value="Unassembled WGS sequence"/>
</dbReference>
<comment type="caution">
    <text evidence="1">The sequence shown here is derived from an EMBL/GenBank/DDBJ whole genome shotgun (WGS) entry which is preliminary data.</text>
</comment>
<evidence type="ECO:0000313" key="2">
    <source>
        <dbReference type="Proteomes" id="UP000473008"/>
    </source>
</evidence>
<proteinExistence type="predicted"/>
<name>A0A6M1RH08_9GAMM</name>
<gene>
    <name evidence="1" type="ORF">G5S52_17645</name>
</gene>
<evidence type="ECO:0000313" key="1">
    <source>
        <dbReference type="EMBL" id="NGN99404.1"/>
    </source>
</evidence>
<organism evidence="1 2">
    <name type="scientific">Grimontia sedimenti</name>
    <dbReference type="NCBI Taxonomy" id="2711294"/>
    <lineage>
        <taxon>Bacteria</taxon>
        <taxon>Pseudomonadati</taxon>
        <taxon>Pseudomonadota</taxon>
        <taxon>Gammaproteobacteria</taxon>
        <taxon>Vibrionales</taxon>
        <taxon>Vibrionaceae</taxon>
        <taxon>Grimontia</taxon>
    </lineage>
</organism>
<dbReference type="EMBL" id="JAALDL010000014">
    <property type="protein sequence ID" value="NGN99404.1"/>
    <property type="molecule type" value="Genomic_DNA"/>
</dbReference>